<comment type="caution">
    <text evidence="4">The sequence shown here is derived from an EMBL/GenBank/DDBJ whole genome shotgun (WGS) entry which is preliminary data.</text>
</comment>
<keyword evidence="2" id="KW-0732">Signal</keyword>
<dbReference type="InterPro" id="IPR045087">
    <property type="entry name" value="Cu-oxidase_fam"/>
</dbReference>
<dbReference type="GO" id="GO:0005507">
    <property type="term" value="F:copper ion binding"/>
    <property type="evidence" value="ECO:0007669"/>
    <property type="project" value="InterPro"/>
</dbReference>
<dbReference type="OrthoDB" id="2121828at2759"/>
<organism evidence="4 5">
    <name type="scientific">Artemisia annua</name>
    <name type="common">Sweet wormwood</name>
    <dbReference type="NCBI Taxonomy" id="35608"/>
    <lineage>
        <taxon>Eukaryota</taxon>
        <taxon>Viridiplantae</taxon>
        <taxon>Streptophyta</taxon>
        <taxon>Embryophyta</taxon>
        <taxon>Tracheophyta</taxon>
        <taxon>Spermatophyta</taxon>
        <taxon>Magnoliopsida</taxon>
        <taxon>eudicotyledons</taxon>
        <taxon>Gunneridae</taxon>
        <taxon>Pentapetalae</taxon>
        <taxon>asterids</taxon>
        <taxon>campanulids</taxon>
        <taxon>Asterales</taxon>
        <taxon>Asteraceae</taxon>
        <taxon>Asteroideae</taxon>
        <taxon>Anthemideae</taxon>
        <taxon>Artemisiinae</taxon>
        <taxon>Artemisia</taxon>
    </lineage>
</organism>
<dbReference type="InterPro" id="IPR011706">
    <property type="entry name" value="Cu-oxidase_C"/>
</dbReference>
<dbReference type="Pfam" id="PF07731">
    <property type="entry name" value="Cu-oxidase_2"/>
    <property type="match status" value="1"/>
</dbReference>
<name>A0A2U1QNS4_ARTAN</name>
<dbReference type="PANTHER" id="PTHR11709">
    <property type="entry name" value="MULTI-COPPER OXIDASE"/>
    <property type="match status" value="1"/>
</dbReference>
<feature type="chain" id="PRO_5015626671" evidence="2">
    <location>
        <begin position="22"/>
        <end position="457"/>
    </location>
</feature>
<proteinExistence type="inferred from homology"/>
<dbReference type="SUPFAM" id="SSF49503">
    <property type="entry name" value="Cupredoxins"/>
    <property type="match status" value="1"/>
</dbReference>
<dbReference type="EMBL" id="PKPP01000010">
    <property type="protein sequence ID" value="PWA99653.1"/>
    <property type="molecule type" value="Genomic_DNA"/>
</dbReference>
<keyword evidence="5" id="KW-1185">Reference proteome</keyword>
<dbReference type="STRING" id="35608.A0A2U1QNS4"/>
<evidence type="ECO:0000256" key="1">
    <source>
        <dbReference type="ARBA" id="ARBA00010609"/>
    </source>
</evidence>
<feature type="signal peptide" evidence="2">
    <location>
        <begin position="1"/>
        <end position="21"/>
    </location>
</feature>
<dbReference type="AlphaFoldDB" id="A0A2U1QNS4"/>
<evidence type="ECO:0000256" key="2">
    <source>
        <dbReference type="SAM" id="SignalP"/>
    </source>
</evidence>
<dbReference type="Proteomes" id="UP000245207">
    <property type="component" value="Unassembled WGS sequence"/>
</dbReference>
<evidence type="ECO:0000313" key="4">
    <source>
        <dbReference type="EMBL" id="PWA99653.1"/>
    </source>
</evidence>
<protein>
    <submittedName>
        <fullName evidence="4">Coagulation factor 8</fullName>
    </submittedName>
</protein>
<dbReference type="GO" id="GO:0005886">
    <property type="term" value="C:plasma membrane"/>
    <property type="evidence" value="ECO:0007669"/>
    <property type="project" value="TreeGrafter"/>
</dbReference>
<dbReference type="Gene3D" id="2.60.40.420">
    <property type="entry name" value="Cupredoxins - blue copper proteins"/>
    <property type="match status" value="1"/>
</dbReference>
<gene>
    <name evidence="4" type="ORF">CTI12_AA004200</name>
</gene>
<comment type="similarity">
    <text evidence="1">Belongs to the multicopper oxidase family.</text>
</comment>
<accession>A0A2U1QNS4</accession>
<dbReference type="PANTHER" id="PTHR11709:SF58">
    <property type="entry name" value="SKU5 SIMILAR 3"/>
    <property type="match status" value="1"/>
</dbReference>
<evidence type="ECO:0000259" key="3">
    <source>
        <dbReference type="Pfam" id="PF07731"/>
    </source>
</evidence>
<reference evidence="4 5" key="1">
    <citation type="journal article" date="2018" name="Mol. Plant">
        <title>The genome of Artemisia annua provides insight into the evolution of Asteraceae family and artemisinin biosynthesis.</title>
        <authorList>
            <person name="Shen Q."/>
            <person name="Zhang L."/>
            <person name="Liao Z."/>
            <person name="Wang S."/>
            <person name="Yan T."/>
            <person name="Shi P."/>
            <person name="Liu M."/>
            <person name="Fu X."/>
            <person name="Pan Q."/>
            <person name="Wang Y."/>
            <person name="Lv Z."/>
            <person name="Lu X."/>
            <person name="Zhang F."/>
            <person name="Jiang W."/>
            <person name="Ma Y."/>
            <person name="Chen M."/>
            <person name="Hao X."/>
            <person name="Li L."/>
            <person name="Tang Y."/>
            <person name="Lv G."/>
            <person name="Zhou Y."/>
            <person name="Sun X."/>
            <person name="Brodelius P.E."/>
            <person name="Rose J.K.C."/>
            <person name="Tang K."/>
        </authorList>
    </citation>
    <scope>NUCLEOTIDE SEQUENCE [LARGE SCALE GENOMIC DNA]</scope>
    <source>
        <strain evidence="5">cv. Huhao1</strain>
        <tissue evidence="4">Leaf</tissue>
    </source>
</reference>
<dbReference type="InterPro" id="IPR008972">
    <property type="entry name" value="Cupredoxin"/>
</dbReference>
<feature type="domain" description="Plastocyanin-like" evidence="3">
    <location>
        <begin position="301"/>
        <end position="405"/>
    </location>
</feature>
<dbReference type="GO" id="GO:0016491">
    <property type="term" value="F:oxidoreductase activity"/>
    <property type="evidence" value="ECO:0007669"/>
    <property type="project" value="InterPro"/>
</dbReference>
<sequence>MDSSVWSIVAFIVVLLARASAEIIDLQWVVAGDYTLQPSTFNQTIITVNDDSAYTGDHTMMFIVRLLVLVTFDRLLSDELKCHNTASCADVRPHAWTHLLSLPDATAYGILMLRRPNDPWSLDVVLLDPPGLNICHNSKPTIKRNSMTSLPGCLGEGLRYPDKLNFGGRRATWESISRFFPHNLGMNRFVLTTIGFKGVRTIPRFSTRDGLKQESVATPKLLNTSDDSPLVAKGVLHYANSGSPVTGPIPAGHDPWDIEFSVNQGRSIRWNLTVGAARPNPQGTFNVSNVTLSETIVLHASETNIRGSYRYVVNNVHSDMMLMDSWHLDGYGFYVVGFGDGEWTSRSRSSYNLYDPVVRSTVQVYPRGWTAVYAFLDNPGMWNLRSQHLKHWYLGQELYVRVHDDDPNPAKENPPPENLLLCAYFPPSVTQPASTVIEVGEVTGFTGNPYPSSQELF</sequence>
<evidence type="ECO:0000313" key="5">
    <source>
        <dbReference type="Proteomes" id="UP000245207"/>
    </source>
</evidence>